<dbReference type="InterPro" id="IPR003735">
    <property type="entry name" value="Metal_Tscrpt_repr"/>
</dbReference>
<dbReference type="Proteomes" id="UP001519345">
    <property type="component" value="Unassembled WGS sequence"/>
</dbReference>
<sequence>MEYDEKVMNRMKRAEGQVKGVLKMMEEGKDCKDVISQLSAAKNALDRTSAVIVSKNLEQAVREDQENGGNTEDIINEAVQLLVKSR</sequence>
<dbReference type="Pfam" id="PF02583">
    <property type="entry name" value="Trns_repr_metal"/>
    <property type="match status" value="1"/>
</dbReference>
<dbReference type="PANTHER" id="PTHR33677">
    <property type="entry name" value="TRANSCRIPTIONAL REPRESSOR FRMR-RELATED"/>
    <property type="match status" value="1"/>
</dbReference>
<keyword evidence="1" id="KW-0238">DNA-binding</keyword>
<dbReference type="InterPro" id="IPR038390">
    <property type="entry name" value="Metal_Tscrpt_repr_sf"/>
</dbReference>
<dbReference type="Gene3D" id="1.20.58.1000">
    <property type="entry name" value="Metal-sensitive repressor, helix protomer"/>
    <property type="match status" value="1"/>
</dbReference>
<name>A0ABS4IHP1_9BACI</name>
<comment type="caution">
    <text evidence="1">The sequence shown here is derived from an EMBL/GenBank/DDBJ whole genome shotgun (WGS) entry which is preliminary data.</text>
</comment>
<dbReference type="GO" id="GO:0003677">
    <property type="term" value="F:DNA binding"/>
    <property type="evidence" value="ECO:0007669"/>
    <property type="project" value="UniProtKB-KW"/>
</dbReference>
<evidence type="ECO:0000313" key="1">
    <source>
        <dbReference type="EMBL" id="MBP1970469.1"/>
    </source>
</evidence>
<organism evidence="1 2">
    <name type="scientific">Virgibacillus natechei</name>
    <dbReference type="NCBI Taxonomy" id="1216297"/>
    <lineage>
        <taxon>Bacteria</taxon>
        <taxon>Bacillati</taxon>
        <taxon>Bacillota</taxon>
        <taxon>Bacilli</taxon>
        <taxon>Bacillales</taxon>
        <taxon>Bacillaceae</taxon>
        <taxon>Virgibacillus</taxon>
    </lineage>
</organism>
<protein>
    <submittedName>
        <fullName evidence="1">DNA-binding FrmR family transcriptional regulator</fullName>
    </submittedName>
</protein>
<evidence type="ECO:0000313" key="2">
    <source>
        <dbReference type="Proteomes" id="UP001519345"/>
    </source>
</evidence>
<keyword evidence="2" id="KW-1185">Reference proteome</keyword>
<dbReference type="EMBL" id="JAGGKX010000013">
    <property type="protein sequence ID" value="MBP1970469.1"/>
    <property type="molecule type" value="Genomic_DNA"/>
</dbReference>
<gene>
    <name evidence="1" type="ORF">J2Z83_002590</name>
</gene>
<dbReference type="PANTHER" id="PTHR33677:SF5">
    <property type="entry name" value="TRANSCRIPTIONAL REPRESSOR FRMR"/>
    <property type="match status" value="1"/>
</dbReference>
<dbReference type="RefSeq" id="WP_209463593.1">
    <property type="nucleotide sequence ID" value="NZ_CP110224.1"/>
</dbReference>
<accession>A0ABS4IHP1</accession>
<proteinExistence type="predicted"/>
<dbReference type="CDD" id="cd10155">
    <property type="entry name" value="BsYrkD-like_DUF156"/>
    <property type="match status" value="1"/>
</dbReference>
<reference evidence="1 2" key="1">
    <citation type="submission" date="2021-03" db="EMBL/GenBank/DDBJ databases">
        <title>Genomic Encyclopedia of Type Strains, Phase IV (KMG-IV): sequencing the most valuable type-strain genomes for metagenomic binning, comparative biology and taxonomic classification.</title>
        <authorList>
            <person name="Goeker M."/>
        </authorList>
    </citation>
    <scope>NUCLEOTIDE SEQUENCE [LARGE SCALE GENOMIC DNA]</scope>
    <source>
        <strain evidence="1 2">DSM 25609</strain>
    </source>
</reference>